<name>A0ABQ2EUI0_9ACTN</name>
<feature type="transmembrane region" description="Helical" evidence="1">
    <location>
        <begin position="83"/>
        <end position="101"/>
    </location>
</feature>
<evidence type="ECO:0000256" key="1">
    <source>
        <dbReference type="SAM" id="Phobius"/>
    </source>
</evidence>
<evidence type="ECO:0000313" key="3">
    <source>
        <dbReference type="Proteomes" id="UP000660265"/>
    </source>
</evidence>
<organism evidence="2 3">
    <name type="scientific">Streptomyces camponoticapitis</name>
    <dbReference type="NCBI Taxonomy" id="1616125"/>
    <lineage>
        <taxon>Bacteria</taxon>
        <taxon>Bacillati</taxon>
        <taxon>Actinomycetota</taxon>
        <taxon>Actinomycetes</taxon>
        <taxon>Kitasatosporales</taxon>
        <taxon>Streptomycetaceae</taxon>
        <taxon>Streptomyces</taxon>
    </lineage>
</organism>
<comment type="caution">
    <text evidence="2">The sequence shown here is derived from an EMBL/GenBank/DDBJ whole genome shotgun (WGS) entry which is preliminary data.</text>
</comment>
<dbReference type="Proteomes" id="UP000660265">
    <property type="component" value="Unassembled WGS sequence"/>
</dbReference>
<proteinExistence type="predicted"/>
<feature type="transmembrane region" description="Helical" evidence="1">
    <location>
        <begin position="108"/>
        <end position="128"/>
    </location>
</feature>
<keyword evidence="1" id="KW-0812">Transmembrane</keyword>
<keyword evidence="3" id="KW-1185">Reference proteome</keyword>
<keyword evidence="1" id="KW-1133">Transmembrane helix</keyword>
<protein>
    <recommendedName>
        <fullName evidence="4">Integral membrane protein</fullName>
    </recommendedName>
</protein>
<gene>
    <name evidence="2" type="ORF">GCM10011583_68690</name>
</gene>
<feature type="transmembrane region" description="Helical" evidence="1">
    <location>
        <begin position="59"/>
        <end position="77"/>
    </location>
</feature>
<dbReference type="EMBL" id="BMMV01000034">
    <property type="protein sequence ID" value="GGK26953.1"/>
    <property type="molecule type" value="Genomic_DNA"/>
</dbReference>
<reference evidence="3" key="1">
    <citation type="journal article" date="2019" name="Int. J. Syst. Evol. Microbiol.">
        <title>The Global Catalogue of Microorganisms (GCM) 10K type strain sequencing project: providing services to taxonomists for standard genome sequencing and annotation.</title>
        <authorList>
            <consortium name="The Broad Institute Genomics Platform"/>
            <consortium name="The Broad Institute Genome Sequencing Center for Infectious Disease"/>
            <person name="Wu L."/>
            <person name="Ma J."/>
        </authorList>
    </citation>
    <scope>NUCLEOTIDE SEQUENCE [LARGE SCALE GENOMIC DNA]</scope>
    <source>
        <strain evidence="3">CGMCC 4.7275</strain>
    </source>
</reference>
<keyword evidence="1" id="KW-0472">Membrane</keyword>
<feature type="transmembrane region" description="Helical" evidence="1">
    <location>
        <begin position="140"/>
        <end position="160"/>
    </location>
</feature>
<dbReference type="InterPro" id="IPR046095">
    <property type="entry name" value="DUF6113"/>
</dbReference>
<evidence type="ECO:0000313" key="2">
    <source>
        <dbReference type="EMBL" id="GGK26953.1"/>
    </source>
</evidence>
<accession>A0ABQ2EUI0</accession>
<dbReference type="Pfam" id="PF19608">
    <property type="entry name" value="DUF6113"/>
    <property type="match status" value="1"/>
</dbReference>
<sequence>MSGREGAGRPKAKSGASGGAAVRAGAAGATRAGGGTAAGAGGHGVPGLWLASPPRPGRIAAYLGLLVLGVAVGTAGALLQSGWFPGGLVLALVGSAGLFYGGRTATGTAFGVGAPAAGWLIAVIVLSLGRPEGDGVFDAGLGPVVYLLGGALVAVMCATMSRSPQPATESGRLGK</sequence>
<evidence type="ECO:0008006" key="4">
    <source>
        <dbReference type="Google" id="ProtNLM"/>
    </source>
</evidence>